<gene>
    <name evidence="2" type="ORF">PGLA1383_LOCUS6031</name>
</gene>
<dbReference type="AlphaFoldDB" id="A0A813DH05"/>
<reference evidence="2" key="1">
    <citation type="submission" date="2021-02" db="EMBL/GenBank/DDBJ databases">
        <authorList>
            <person name="Dougan E. K."/>
            <person name="Rhodes N."/>
            <person name="Thang M."/>
            <person name="Chan C."/>
        </authorList>
    </citation>
    <scope>NUCLEOTIDE SEQUENCE</scope>
</reference>
<proteinExistence type="predicted"/>
<evidence type="ECO:0000313" key="3">
    <source>
        <dbReference type="Proteomes" id="UP000654075"/>
    </source>
</evidence>
<organism evidence="2 3">
    <name type="scientific">Polarella glacialis</name>
    <name type="common">Dinoflagellate</name>
    <dbReference type="NCBI Taxonomy" id="89957"/>
    <lineage>
        <taxon>Eukaryota</taxon>
        <taxon>Sar</taxon>
        <taxon>Alveolata</taxon>
        <taxon>Dinophyceae</taxon>
        <taxon>Suessiales</taxon>
        <taxon>Suessiaceae</taxon>
        <taxon>Polarella</taxon>
    </lineage>
</organism>
<protein>
    <submittedName>
        <fullName evidence="2">Uncharacterized protein</fullName>
    </submittedName>
</protein>
<feature type="region of interest" description="Disordered" evidence="1">
    <location>
        <begin position="1"/>
        <end position="118"/>
    </location>
</feature>
<feature type="compositionally biased region" description="Low complexity" evidence="1">
    <location>
        <begin position="1"/>
        <end position="114"/>
    </location>
</feature>
<dbReference type="Proteomes" id="UP000654075">
    <property type="component" value="Unassembled WGS sequence"/>
</dbReference>
<sequence length="233" mass="25961">MTLERQQQQQQPPHQHQQQLQQQPQQQQQQHTNSSSSRDLTSSNINHRNSIPNNSNNNNTSSSNNNNSIKSGHNNSNTNTRNISSSTSSNNNSNNSNNNNNDNKNNNSNNSNSNRKPLASVAWQSSEVEAVNNSELRRRVARGLCDAFGRRTAEAEEEEEDTFRLFLETLLAELPLADAMRLATDAAKEDLAESWSKAALSLAHQRCPDVYKVVLQRRKVEAQQLAAAAASEV</sequence>
<comment type="caution">
    <text evidence="2">The sequence shown here is derived from an EMBL/GenBank/DDBJ whole genome shotgun (WGS) entry which is preliminary data.</text>
</comment>
<accession>A0A813DH05</accession>
<evidence type="ECO:0000256" key="1">
    <source>
        <dbReference type="SAM" id="MobiDB-lite"/>
    </source>
</evidence>
<evidence type="ECO:0000313" key="2">
    <source>
        <dbReference type="EMBL" id="CAE8587189.1"/>
    </source>
</evidence>
<dbReference type="EMBL" id="CAJNNV010002437">
    <property type="protein sequence ID" value="CAE8587189.1"/>
    <property type="molecule type" value="Genomic_DNA"/>
</dbReference>
<keyword evidence="3" id="KW-1185">Reference proteome</keyword>
<name>A0A813DH05_POLGL</name>